<dbReference type="Proteomes" id="UP000501452">
    <property type="component" value="Chromosome"/>
</dbReference>
<organism evidence="1 2">
    <name type="scientific">Rubrobacter tropicus</name>
    <dbReference type="NCBI Taxonomy" id="2653851"/>
    <lineage>
        <taxon>Bacteria</taxon>
        <taxon>Bacillati</taxon>
        <taxon>Actinomycetota</taxon>
        <taxon>Rubrobacteria</taxon>
        <taxon>Rubrobacterales</taxon>
        <taxon>Rubrobacteraceae</taxon>
        <taxon>Rubrobacter</taxon>
    </lineage>
</organism>
<evidence type="ECO:0008006" key="3">
    <source>
        <dbReference type="Google" id="ProtNLM"/>
    </source>
</evidence>
<dbReference type="EMBL" id="CP045119">
    <property type="protein sequence ID" value="QIN83737.1"/>
    <property type="molecule type" value="Genomic_DNA"/>
</dbReference>
<protein>
    <recommendedName>
        <fullName evidence="3">Polysaccharide deacetylase</fullName>
    </recommendedName>
</protein>
<name>A0A6G8QBT1_9ACTN</name>
<proteinExistence type="predicted"/>
<dbReference type="AlphaFoldDB" id="A0A6G8QBT1"/>
<evidence type="ECO:0000313" key="1">
    <source>
        <dbReference type="EMBL" id="QIN83737.1"/>
    </source>
</evidence>
<gene>
    <name evidence="1" type="ORF">GBA63_14665</name>
</gene>
<reference evidence="1 2" key="1">
    <citation type="submission" date="2019-10" db="EMBL/GenBank/DDBJ databases">
        <title>Rubrobacter sp nov SCSIO 52090 isolated from a deep-sea sediment in the South China Sea.</title>
        <authorList>
            <person name="Chen R.W."/>
        </authorList>
    </citation>
    <scope>NUCLEOTIDE SEQUENCE [LARGE SCALE GENOMIC DNA]</scope>
    <source>
        <strain evidence="1 2">SCSIO 52909</strain>
    </source>
</reference>
<dbReference type="KEGG" id="rub:GBA63_14665"/>
<accession>A0A6G8QBT1</accession>
<keyword evidence="2" id="KW-1185">Reference proteome</keyword>
<evidence type="ECO:0000313" key="2">
    <source>
        <dbReference type="Proteomes" id="UP000501452"/>
    </source>
</evidence>
<sequence>MKKLFGRLLILGALAGGVVALRGYARKSAAASDVAQITFDDGSMHSFASDTPQGEELADIARKLVETGV</sequence>
<dbReference type="RefSeq" id="WP_166177288.1">
    <property type="nucleotide sequence ID" value="NZ_CP045119.1"/>
</dbReference>